<sequence length="369" mass="39471">MTSQISEKVIEKFGADMIAGVFFDHTQDFKIVIRTTKKGQKSRDVLKFASENFPELQIEVIPNSPRNFRAIENIINNQAKVLSKKIAGFQSLGYNPATDKLVLSIYDPSAKDASELIEKYKIDKLSGMEVEVQLLSSPIATAALMGGVEMQSIAGRCTAGFGVRGENNQPGVVTAYHCTNNGTEKNYVLQDHEGARHMLTLQTPKPSANHDMAVYLAPVGTALNARYNKHGVQGSEPEFVRSQGKRTDLKIGQSYVCHSGVKTGFSCGTISGVRVTVLSVDKTKKVGDEYLKACNTAQDVCNATFVSFSGPALRCASGDSGGPVINGSIAYGITSGCSAGTVTKDGNPVIYASSLDYLSELPAKLALAP</sequence>
<dbReference type="RefSeq" id="WP_078277392.1">
    <property type="nucleotide sequence ID" value="NZ_MUXU01000072.1"/>
</dbReference>
<name>A0A1S9ZVN4_9GAMM</name>
<dbReference type="OrthoDB" id="8781117at2"/>
<dbReference type="InterPro" id="IPR009003">
    <property type="entry name" value="Peptidase_S1_PA"/>
</dbReference>
<gene>
    <name evidence="3" type="primary">alpha-LP</name>
    <name evidence="2" type="ORF">B0181_10240</name>
    <name evidence="3" type="ORF">NCTC10293_00976</name>
</gene>
<feature type="domain" description="Peptidase S1" evidence="1">
    <location>
        <begin position="146"/>
        <end position="354"/>
    </location>
</feature>
<evidence type="ECO:0000313" key="5">
    <source>
        <dbReference type="Proteomes" id="UP000255279"/>
    </source>
</evidence>
<dbReference type="EMBL" id="UGQE01000001">
    <property type="protein sequence ID" value="STZ10626.1"/>
    <property type="molecule type" value="Genomic_DNA"/>
</dbReference>
<dbReference type="GO" id="GO:0004252">
    <property type="term" value="F:serine-type endopeptidase activity"/>
    <property type="evidence" value="ECO:0007669"/>
    <property type="project" value="InterPro"/>
</dbReference>
<keyword evidence="4" id="KW-1185">Reference proteome</keyword>
<evidence type="ECO:0000313" key="3">
    <source>
        <dbReference type="EMBL" id="STZ10626.1"/>
    </source>
</evidence>
<protein>
    <submittedName>
        <fullName evidence="3">Alpha-lytic protease</fullName>
        <ecNumber evidence="3">3.4.21.12</ecNumber>
    </submittedName>
</protein>
<evidence type="ECO:0000313" key="2">
    <source>
        <dbReference type="EMBL" id="OOR87473.1"/>
    </source>
</evidence>
<dbReference type="Proteomes" id="UP000190435">
    <property type="component" value="Unassembled WGS sequence"/>
</dbReference>
<dbReference type="SUPFAM" id="SSF50494">
    <property type="entry name" value="Trypsin-like serine proteases"/>
    <property type="match status" value="1"/>
</dbReference>
<dbReference type="InterPro" id="IPR043504">
    <property type="entry name" value="Peptidase_S1_PA_chymotrypsin"/>
</dbReference>
<dbReference type="CDD" id="cd21112">
    <property type="entry name" value="alphaLP-like"/>
    <property type="match status" value="1"/>
</dbReference>
<dbReference type="Proteomes" id="UP000255279">
    <property type="component" value="Unassembled WGS sequence"/>
</dbReference>
<dbReference type="EC" id="3.4.21.12" evidence="3"/>
<dbReference type="InterPro" id="IPR001254">
    <property type="entry name" value="Trypsin_dom"/>
</dbReference>
<reference evidence="3 5" key="2">
    <citation type="submission" date="2018-06" db="EMBL/GenBank/DDBJ databases">
        <authorList>
            <consortium name="Pathogen Informatics"/>
            <person name="Doyle S."/>
        </authorList>
    </citation>
    <scope>NUCLEOTIDE SEQUENCE [LARGE SCALE GENOMIC DNA]</scope>
    <source>
        <strain evidence="3 5">NCTC10293</strain>
    </source>
</reference>
<dbReference type="GO" id="GO:0006508">
    <property type="term" value="P:proteolysis"/>
    <property type="evidence" value="ECO:0007669"/>
    <property type="project" value="UniProtKB-KW"/>
</dbReference>
<dbReference type="EMBL" id="MUXU01000072">
    <property type="protein sequence ID" value="OOR87473.1"/>
    <property type="molecule type" value="Genomic_DNA"/>
</dbReference>
<keyword evidence="3" id="KW-0378">Hydrolase</keyword>
<evidence type="ECO:0000259" key="1">
    <source>
        <dbReference type="Pfam" id="PF00089"/>
    </source>
</evidence>
<dbReference type="STRING" id="34060.B0181_10240"/>
<proteinExistence type="predicted"/>
<dbReference type="AlphaFoldDB" id="A0A1S9ZVN4"/>
<reference evidence="2 4" key="1">
    <citation type="submission" date="2017-02" db="EMBL/GenBank/DDBJ databases">
        <title>Draft genome sequence of Moraxella caviae CCUG 355 type strain.</title>
        <authorList>
            <person name="Engstrom-Jakobsson H."/>
            <person name="Salva-Serra F."/>
            <person name="Thorell K."/>
            <person name="Gonzales-Siles L."/>
            <person name="Karlsson R."/>
            <person name="Boulund F."/>
            <person name="Engstrand L."/>
            <person name="Moore E."/>
        </authorList>
    </citation>
    <scope>NUCLEOTIDE SEQUENCE [LARGE SCALE GENOMIC DNA]</scope>
    <source>
        <strain evidence="2 4">CCUG 355</strain>
    </source>
</reference>
<organism evidence="2 4">
    <name type="scientific">Moraxella caviae</name>
    <dbReference type="NCBI Taxonomy" id="34060"/>
    <lineage>
        <taxon>Bacteria</taxon>
        <taxon>Pseudomonadati</taxon>
        <taxon>Pseudomonadota</taxon>
        <taxon>Gammaproteobacteria</taxon>
        <taxon>Moraxellales</taxon>
        <taxon>Moraxellaceae</taxon>
        <taxon>Moraxella</taxon>
    </lineage>
</organism>
<keyword evidence="3" id="KW-0645">Protease</keyword>
<evidence type="ECO:0000313" key="4">
    <source>
        <dbReference type="Proteomes" id="UP000190435"/>
    </source>
</evidence>
<dbReference type="Gene3D" id="2.40.10.10">
    <property type="entry name" value="Trypsin-like serine proteases"/>
    <property type="match status" value="2"/>
</dbReference>
<accession>A0A1S9ZVN4</accession>
<dbReference type="Pfam" id="PF00089">
    <property type="entry name" value="Trypsin"/>
    <property type="match status" value="1"/>
</dbReference>